<reference evidence="2 3" key="1">
    <citation type="submission" date="2019-03" db="EMBL/GenBank/DDBJ databases">
        <title>Genomic Encyclopedia of Type Strains, Phase IV (KMG-IV): sequencing the most valuable type-strain genomes for metagenomic binning, comparative biology and taxonomic classification.</title>
        <authorList>
            <person name="Goeker M."/>
        </authorList>
    </citation>
    <scope>NUCLEOTIDE SEQUENCE [LARGE SCALE GENOMIC DNA]</scope>
    <source>
        <strain evidence="2 3">DSM 45361</strain>
    </source>
</reference>
<keyword evidence="3" id="KW-1185">Reference proteome</keyword>
<dbReference type="PIRSF" id="PIRSF017393">
    <property type="entry name" value="MTase_SAV2177"/>
    <property type="match status" value="1"/>
</dbReference>
<dbReference type="Gene3D" id="3.40.50.150">
    <property type="entry name" value="Vaccinia Virus protein VP39"/>
    <property type="match status" value="1"/>
</dbReference>
<keyword evidence="2" id="KW-0489">Methyltransferase</keyword>
<evidence type="ECO:0000313" key="3">
    <source>
        <dbReference type="Proteomes" id="UP000295444"/>
    </source>
</evidence>
<protein>
    <submittedName>
        <fullName evidence="2">O-methyltransferase involved in polyketide biosynthesis</fullName>
    </submittedName>
</protein>
<dbReference type="Pfam" id="PF04672">
    <property type="entry name" value="Methyltransf_19"/>
    <property type="match status" value="1"/>
</dbReference>
<proteinExistence type="predicted"/>
<dbReference type="InterPro" id="IPR006764">
    <property type="entry name" value="SAM_dep_MeTrfase_SAV2177_type"/>
</dbReference>
<dbReference type="GO" id="GO:0008168">
    <property type="term" value="F:methyltransferase activity"/>
    <property type="evidence" value="ECO:0007669"/>
    <property type="project" value="UniProtKB-KW"/>
</dbReference>
<dbReference type="InterPro" id="IPR029063">
    <property type="entry name" value="SAM-dependent_MTases_sf"/>
</dbReference>
<dbReference type="AlphaFoldDB" id="A0A4R6RUE7"/>
<feature type="region of interest" description="Disordered" evidence="1">
    <location>
        <begin position="1"/>
        <end position="34"/>
    </location>
</feature>
<sequence length="292" mass="31842">MNVKAANSWTTNNALGRNGGMTQNSSLDTAGPPLGWNTEIPHSARVYDYMLGGKDNYPPDREVGDELLAAMPFIRGVVRANRAFLQRAVRFAAEVGISQFLDLGAGLPTSPSTHEVARAVDPDARVAYVDSDPILLSHARTLLPASGGRIALAQADVREPDRTLDLPELQELLDFDRPMALMLIGLMHLFGDEHNPYGMVARYVERLASGSYVLFSQFTADFSPETAGELERISADAGEPVAMRTAEQVARFADGLDLVDPGVVQMPYWRPDGALPADSEKVFLYAWVARKP</sequence>
<organism evidence="2 3">
    <name type="scientific">Labedaea rhizosphaerae</name>
    <dbReference type="NCBI Taxonomy" id="598644"/>
    <lineage>
        <taxon>Bacteria</taxon>
        <taxon>Bacillati</taxon>
        <taxon>Actinomycetota</taxon>
        <taxon>Actinomycetes</taxon>
        <taxon>Pseudonocardiales</taxon>
        <taxon>Pseudonocardiaceae</taxon>
        <taxon>Labedaea</taxon>
    </lineage>
</organism>
<evidence type="ECO:0000313" key="2">
    <source>
        <dbReference type="EMBL" id="TDP90589.1"/>
    </source>
</evidence>
<feature type="compositionally biased region" description="Polar residues" evidence="1">
    <location>
        <begin position="1"/>
        <end position="28"/>
    </location>
</feature>
<name>A0A4R6RUE7_LABRH</name>
<dbReference type="Proteomes" id="UP000295444">
    <property type="component" value="Unassembled WGS sequence"/>
</dbReference>
<comment type="caution">
    <text evidence="2">The sequence shown here is derived from an EMBL/GenBank/DDBJ whole genome shotgun (WGS) entry which is preliminary data.</text>
</comment>
<dbReference type="EMBL" id="SNXZ01000010">
    <property type="protein sequence ID" value="TDP90589.1"/>
    <property type="molecule type" value="Genomic_DNA"/>
</dbReference>
<gene>
    <name evidence="2" type="ORF">EV186_110130</name>
</gene>
<dbReference type="GO" id="GO:0032259">
    <property type="term" value="P:methylation"/>
    <property type="evidence" value="ECO:0007669"/>
    <property type="project" value="UniProtKB-KW"/>
</dbReference>
<evidence type="ECO:0000256" key="1">
    <source>
        <dbReference type="SAM" id="MobiDB-lite"/>
    </source>
</evidence>
<accession>A0A4R6RUE7</accession>
<dbReference type="SUPFAM" id="SSF53335">
    <property type="entry name" value="S-adenosyl-L-methionine-dependent methyltransferases"/>
    <property type="match status" value="1"/>
</dbReference>
<keyword evidence="2" id="KW-0808">Transferase</keyword>